<dbReference type="Proteomes" id="UP001604002">
    <property type="component" value="Unassembled WGS sequence"/>
</dbReference>
<evidence type="ECO:0000313" key="2">
    <source>
        <dbReference type="Proteomes" id="UP001604002"/>
    </source>
</evidence>
<organism evidence="1 2">
    <name type="scientific">Xanthobacter oligotrophicus</name>
    <dbReference type="NCBI Taxonomy" id="2607286"/>
    <lineage>
        <taxon>Bacteria</taxon>
        <taxon>Pseudomonadati</taxon>
        <taxon>Pseudomonadota</taxon>
        <taxon>Alphaproteobacteria</taxon>
        <taxon>Hyphomicrobiales</taxon>
        <taxon>Xanthobacteraceae</taxon>
        <taxon>Xanthobacter</taxon>
    </lineage>
</organism>
<dbReference type="RefSeq" id="WP_188079526.1">
    <property type="nucleotide sequence ID" value="NZ_JAKOAT010000009.1"/>
</dbReference>
<reference evidence="1 2" key="1">
    <citation type="submission" date="2024-02" db="EMBL/GenBank/DDBJ databases">
        <title>Expansion and revision of Xanthobacter and proposal of Roseixanthobacter gen. nov.</title>
        <authorList>
            <person name="Soltysiak M.P.M."/>
            <person name="Jalihal A."/>
            <person name="Ory A."/>
            <person name="Chrisophersen C."/>
            <person name="Lee A.D."/>
            <person name="Boulton J."/>
            <person name="Springer M."/>
        </authorList>
    </citation>
    <scope>NUCLEOTIDE SEQUENCE [LARGE SCALE GENOMIC DNA]</scope>
    <source>
        <strain evidence="1 2">23A</strain>
    </source>
</reference>
<name>A0ABW7A3N4_9HYPH</name>
<keyword evidence="2" id="KW-1185">Reference proteome</keyword>
<proteinExistence type="predicted"/>
<accession>A0ABW7A3N4</accession>
<comment type="caution">
    <text evidence="1">The sequence shown here is derived from an EMBL/GenBank/DDBJ whole genome shotgun (WGS) entry which is preliminary data.</text>
</comment>
<sequence length="52" mass="5443">MPGLAHGSVLISLVAMLFAAVLLATPTLAFLTHPQEHPTVVPRPLHTVSAFA</sequence>
<evidence type="ECO:0000313" key="1">
    <source>
        <dbReference type="EMBL" id="MFG1374493.1"/>
    </source>
</evidence>
<protein>
    <submittedName>
        <fullName evidence="1">Uncharacterized protein</fullName>
    </submittedName>
</protein>
<dbReference type="EMBL" id="JBAFVH010000013">
    <property type="protein sequence ID" value="MFG1374493.1"/>
    <property type="molecule type" value="Genomic_DNA"/>
</dbReference>
<gene>
    <name evidence="1" type="ORF">V5F32_20140</name>
</gene>